<dbReference type="Pfam" id="PF00172">
    <property type="entry name" value="Zn_clus"/>
    <property type="match status" value="1"/>
</dbReference>
<evidence type="ECO:0000313" key="5">
    <source>
        <dbReference type="Proteomes" id="UP001212411"/>
    </source>
</evidence>
<dbReference type="InterPro" id="IPR050613">
    <property type="entry name" value="Sec_Metabolite_Reg"/>
</dbReference>
<dbReference type="CDD" id="cd12148">
    <property type="entry name" value="fungal_TF_MHR"/>
    <property type="match status" value="1"/>
</dbReference>
<dbReference type="GO" id="GO:0003677">
    <property type="term" value="F:DNA binding"/>
    <property type="evidence" value="ECO:0007669"/>
    <property type="project" value="UniProtKB-KW"/>
</dbReference>
<gene>
    <name evidence="4" type="ORF">SOMG_02461</name>
</gene>
<dbReference type="PANTHER" id="PTHR31001">
    <property type="entry name" value="UNCHARACTERIZED TRANSCRIPTIONAL REGULATORY PROTEIN"/>
    <property type="match status" value="1"/>
</dbReference>
<dbReference type="Proteomes" id="UP001212411">
    <property type="component" value="Chromosome 1"/>
</dbReference>
<organism evidence="4 5">
    <name type="scientific">Schizosaccharomyces osmophilus</name>
    <dbReference type="NCBI Taxonomy" id="2545709"/>
    <lineage>
        <taxon>Eukaryota</taxon>
        <taxon>Fungi</taxon>
        <taxon>Dikarya</taxon>
        <taxon>Ascomycota</taxon>
        <taxon>Taphrinomycotina</taxon>
        <taxon>Schizosaccharomycetes</taxon>
        <taxon>Schizosaccharomycetales</taxon>
        <taxon>Schizosaccharomycetaceae</taxon>
        <taxon>Schizosaccharomyces</taxon>
    </lineage>
</organism>
<evidence type="ECO:0000256" key="2">
    <source>
        <dbReference type="ARBA" id="ARBA00023242"/>
    </source>
</evidence>
<dbReference type="KEGG" id="som:SOMG_02461"/>
<dbReference type="InterPro" id="IPR001138">
    <property type="entry name" value="Zn2Cys6_DnaBD"/>
</dbReference>
<dbReference type="PROSITE" id="PS50048">
    <property type="entry name" value="ZN2_CY6_FUNGAL_2"/>
    <property type="match status" value="1"/>
</dbReference>
<dbReference type="GO" id="GO:0008270">
    <property type="term" value="F:zinc ion binding"/>
    <property type="evidence" value="ECO:0007669"/>
    <property type="project" value="InterPro"/>
</dbReference>
<protein>
    <submittedName>
        <fullName evidence="4">DNA-binding transcription factor, zf-fungal binuclear cluster type (Predicted)</fullName>
    </submittedName>
</protein>
<name>A0AAF0AVK9_9SCHI</name>
<evidence type="ECO:0000313" key="4">
    <source>
        <dbReference type="EMBL" id="WBW72079.1"/>
    </source>
</evidence>
<comment type="subcellular location">
    <subcellularLocation>
        <location evidence="1">Nucleus</location>
    </subcellularLocation>
</comment>
<dbReference type="InterPro" id="IPR036864">
    <property type="entry name" value="Zn2-C6_fun-type_DNA-bd_sf"/>
</dbReference>
<keyword evidence="4" id="KW-0238">DNA-binding</keyword>
<feature type="domain" description="Zn(2)-C6 fungal-type" evidence="3">
    <location>
        <begin position="20"/>
        <end position="51"/>
    </location>
</feature>
<dbReference type="Gene3D" id="4.10.240.10">
    <property type="entry name" value="Zn(2)-C6 fungal-type DNA-binding domain"/>
    <property type="match status" value="1"/>
</dbReference>
<accession>A0AAF0AVK9</accession>
<dbReference type="EMBL" id="CP115611">
    <property type="protein sequence ID" value="WBW72079.1"/>
    <property type="molecule type" value="Genomic_DNA"/>
</dbReference>
<dbReference type="SMART" id="SM00066">
    <property type="entry name" value="GAL4"/>
    <property type="match status" value="1"/>
</dbReference>
<dbReference type="GO" id="GO:0005634">
    <property type="term" value="C:nucleus"/>
    <property type="evidence" value="ECO:0007669"/>
    <property type="project" value="UniProtKB-SubCell"/>
</dbReference>
<reference evidence="4 5" key="1">
    <citation type="journal article" date="2023" name="G3 (Bethesda)">
        <title>A high-quality reference genome for the fission yeast Schizosaccharomyces osmophilus.</title>
        <authorList>
            <person name="Jia G.S."/>
            <person name="Zhang W.C."/>
            <person name="Liang Y."/>
            <person name="Liu X.H."/>
            <person name="Rhind N."/>
            <person name="Pidoux A."/>
            <person name="Brysch-Herzberg M."/>
            <person name="Du L.L."/>
        </authorList>
    </citation>
    <scope>NUCLEOTIDE SEQUENCE [LARGE SCALE GENOMIC DNA]</scope>
    <source>
        <strain evidence="4 5">CBS 15793</strain>
    </source>
</reference>
<dbReference type="SUPFAM" id="SSF57701">
    <property type="entry name" value="Zn2/Cys6 DNA-binding domain"/>
    <property type="match status" value="1"/>
</dbReference>
<sequence>MDSSQNLAQQKSSKSSRIKSCNNCRKKKLKCDKKLPCSRCVRKKEDATCNYESYIAEARSLRNTKSPTEEVSYSGENSIEESLVSANRQRSGRLSYSGLSTLMDQFMKENIHSNHSFEFLFRPLRLPEDIKDFCKHVPPFELCLVGCDVFYGTLANLIDVISRSKIEAALQRFFQEVFEVKDLILLFSTLSVVFKQSGLPVMILSYCESVHLTPKQLAEEYNQKTEELISLNGLFHNPKSIETLQHLVFHAALEFTDPRPDSISNLTRAIQFLNLINVRGFISETSNEEVWKLTLAIKKLDSLICIFFHGSPFLQHDIAEVQLFRLNDGFTETVYQRLLSELCIEGLKLYKSTTCLPVEDYLSNINGTEVKLSLLSMEIDLKTYSPLNSISKFQSFFLKSVLWTIKAILYLPVISLDNQSVKEMIVLKEKLAESVIYSFRLIVDSIKEITQVGLQHFYFFEAVKRVLTLAVCRNENHSYKFELFDSLDVMKGLAPKLDLSFSITIIDELMVFLNFVYQKDSNQDGDHEGTIDTEISNFCEFLMSNYYDNPLLL</sequence>
<dbReference type="RefSeq" id="XP_056036322.1">
    <property type="nucleotide sequence ID" value="XM_056181253.1"/>
</dbReference>
<dbReference type="PANTHER" id="PTHR31001:SF88">
    <property type="entry name" value="TRANSCRIPTION FACTOR PDR3"/>
    <property type="match status" value="1"/>
</dbReference>
<proteinExistence type="predicted"/>
<keyword evidence="2" id="KW-0539">Nucleus</keyword>
<dbReference type="PROSITE" id="PS00463">
    <property type="entry name" value="ZN2_CY6_FUNGAL_1"/>
    <property type="match status" value="1"/>
</dbReference>
<dbReference type="AlphaFoldDB" id="A0AAF0AVK9"/>
<evidence type="ECO:0000256" key="1">
    <source>
        <dbReference type="ARBA" id="ARBA00004123"/>
    </source>
</evidence>
<keyword evidence="5" id="KW-1185">Reference proteome</keyword>
<dbReference type="GeneID" id="80875942"/>
<evidence type="ECO:0000259" key="3">
    <source>
        <dbReference type="PROSITE" id="PS50048"/>
    </source>
</evidence>
<dbReference type="GO" id="GO:0000981">
    <property type="term" value="F:DNA-binding transcription factor activity, RNA polymerase II-specific"/>
    <property type="evidence" value="ECO:0007669"/>
    <property type="project" value="InterPro"/>
</dbReference>